<dbReference type="PANTHER" id="PTHR42845">
    <property type="entry name" value="COENZYME F420-REDUCING HYDROGENASE, GAMMA SUBUNIT"/>
    <property type="match status" value="1"/>
</dbReference>
<dbReference type="InterPro" id="IPR051349">
    <property type="entry name" value="Hydrogenase_assoc-protein"/>
</dbReference>
<evidence type="ECO:0000256" key="6">
    <source>
        <dbReference type="ARBA" id="ARBA00023014"/>
    </source>
</evidence>
<keyword evidence="11" id="KW-1185">Reference proteome</keyword>
<name>A0A1T4SIT9_9HYPH</name>
<proteinExistence type="predicted"/>
<evidence type="ECO:0000256" key="3">
    <source>
        <dbReference type="ARBA" id="ARBA00022723"/>
    </source>
</evidence>
<dbReference type="EMBL" id="FUXL01000011">
    <property type="protein sequence ID" value="SKA27828.1"/>
    <property type="molecule type" value="Genomic_DNA"/>
</dbReference>
<dbReference type="Proteomes" id="UP000190135">
    <property type="component" value="Unassembled WGS sequence"/>
</dbReference>
<protein>
    <submittedName>
        <fullName evidence="10">Coenzyme F420-reducing hydrogenase, gamma subunit</fullName>
    </submittedName>
</protein>
<evidence type="ECO:0000313" key="10">
    <source>
        <dbReference type="EMBL" id="SKA27828.1"/>
    </source>
</evidence>
<evidence type="ECO:0000259" key="9">
    <source>
        <dbReference type="Pfam" id="PF01058"/>
    </source>
</evidence>
<comment type="cofactor">
    <cofactor evidence="1">
        <name>[3Fe-4S] cluster</name>
        <dbReference type="ChEBI" id="CHEBI:21137"/>
    </cofactor>
</comment>
<keyword evidence="3" id="KW-0479">Metal-binding</keyword>
<dbReference type="SUPFAM" id="SSF56770">
    <property type="entry name" value="HydA/Nqo6-like"/>
    <property type="match status" value="1"/>
</dbReference>
<organism evidence="10 11">
    <name type="scientific">Consotaella salsifontis</name>
    <dbReference type="NCBI Taxonomy" id="1365950"/>
    <lineage>
        <taxon>Bacteria</taxon>
        <taxon>Pseudomonadati</taxon>
        <taxon>Pseudomonadota</taxon>
        <taxon>Alphaproteobacteria</taxon>
        <taxon>Hyphomicrobiales</taxon>
        <taxon>Aurantimonadaceae</taxon>
        <taxon>Consotaella</taxon>
    </lineage>
</organism>
<dbReference type="InterPro" id="IPR006137">
    <property type="entry name" value="NADH_UbQ_OxRdtase-like_20kDa"/>
</dbReference>
<keyword evidence="2" id="KW-1003">Cell membrane</keyword>
<evidence type="ECO:0000256" key="5">
    <source>
        <dbReference type="ARBA" id="ARBA00023004"/>
    </source>
</evidence>
<evidence type="ECO:0000256" key="7">
    <source>
        <dbReference type="ARBA" id="ARBA00023136"/>
    </source>
</evidence>
<evidence type="ECO:0000256" key="8">
    <source>
        <dbReference type="ARBA" id="ARBA00023291"/>
    </source>
</evidence>
<feature type="domain" description="NADH:ubiquinone oxidoreductase-like 20kDa subunit" evidence="9">
    <location>
        <begin position="17"/>
        <end position="153"/>
    </location>
</feature>
<dbReference type="AlphaFoldDB" id="A0A1T4SIT9"/>
<gene>
    <name evidence="10" type="ORF">SAMN05428963_11119</name>
</gene>
<sequence length="272" mass="29457">MAGARKPRLAVHKFASCDGCQLTLLDCEDQLLDVVGEIEIAYFLEATRQEIRGPYDVSLVEGSITTAHDIERVRRVRAQSKMLIAIGSCATAGGVQALRNTADIDALARAVYPNPEYFQTLTTSTAIQDHVKVDFELRGCPISREQLIEVVSAYLTRRKPNIPNYSQCMECKQAGTVCVMVAHGTPCLGPVTQAGCGNVCPSCERGCYGCFGPKEKANAKSLARWFEGSLGLSGRQTHDLYRTFNAGAPAFCEVGLAAIGEKTDETVAEVTR</sequence>
<dbReference type="PANTHER" id="PTHR42845:SF1">
    <property type="entry name" value="HYDROGENASE SMALL SUBUNIT"/>
    <property type="match status" value="1"/>
</dbReference>
<evidence type="ECO:0000313" key="11">
    <source>
        <dbReference type="Proteomes" id="UP000190135"/>
    </source>
</evidence>
<dbReference type="Pfam" id="PF01058">
    <property type="entry name" value="Oxidored_q6"/>
    <property type="match status" value="1"/>
</dbReference>
<dbReference type="GO" id="GO:0051538">
    <property type="term" value="F:3 iron, 4 sulfur cluster binding"/>
    <property type="evidence" value="ECO:0007669"/>
    <property type="project" value="UniProtKB-KW"/>
</dbReference>
<accession>A0A1T4SIT9</accession>
<evidence type="ECO:0000256" key="1">
    <source>
        <dbReference type="ARBA" id="ARBA00001927"/>
    </source>
</evidence>
<keyword evidence="7" id="KW-0472">Membrane</keyword>
<dbReference type="InterPro" id="IPR037024">
    <property type="entry name" value="NiFe_Hase_small_N_sf"/>
</dbReference>
<keyword evidence="6" id="KW-0411">Iron-sulfur</keyword>
<evidence type="ECO:0000256" key="4">
    <source>
        <dbReference type="ARBA" id="ARBA00023002"/>
    </source>
</evidence>
<keyword evidence="8" id="KW-0003">3Fe-4S</keyword>
<dbReference type="STRING" id="1365950.SAMN05428963_11119"/>
<keyword evidence="4" id="KW-0560">Oxidoreductase</keyword>
<keyword evidence="5" id="KW-0408">Iron</keyword>
<reference evidence="10 11" key="1">
    <citation type="submission" date="2017-02" db="EMBL/GenBank/DDBJ databases">
        <authorList>
            <person name="Peterson S.W."/>
        </authorList>
    </citation>
    <scope>NUCLEOTIDE SEQUENCE [LARGE SCALE GENOMIC DNA]</scope>
    <source>
        <strain evidence="10 11">USBA 369</strain>
    </source>
</reference>
<dbReference type="GO" id="GO:0046872">
    <property type="term" value="F:metal ion binding"/>
    <property type="evidence" value="ECO:0007669"/>
    <property type="project" value="UniProtKB-KW"/>
</dbReference>
<dbReference type="OrthoDB" id="9787729at2"/>
<dbReference type="GO" id="GO:0016491">
    <property type="term" value="F:oxidoreductase activity"/>
    <property type="evidence" value="ECO:0007669"/>
    <property type="project" value="UniProtKB-KW"/>
</dbReference>
<evidence type="ECO:0000256" key="2">
    <source>
        <dbReference type="ARBA" id="ARBA00022475"/>
    </source>
</evidence>
<dbReference type="Gene3D" id="3.40.50.700">
    <property type="entry name" value="NADH:ubiquinone oxidoreductase-like, 20kDa subunit"/>
    <property type="match status" value="1"/>
</dbReference>